<evidence type="ECO:0000256" key="1">
    <source>
        <dbReference type="SAM" id="Coils"/>
    </source>
</evidence>
<evidence type="ECO:0000313" key="2">
    <source>
        <dbReference type="EMBL" id="MBB3980104.1"/>
    </source>
</evidence>
<comment type="caution">
    <text evidence="2">The sequence shown here is derived from an EMBL/GenBank/DDBJ whole genome shotgun (WGS) entry which is preliminary data.</text>
</comment>
<evidence type="ECO:0000313" key="3">
    <source>
        <dbReference type="Proteomes" id="UP000574761"/>
    </source>
</evidence>
<proteinExistence type="predicted"/>
<reference evidence="2 3" key="1">
    <citation type="submission" date="2020-08" db="EMBL/GenBank/DDBJ databases">
        <title>Genomic Encyclopedia of Type Strains, Phase IV (KMG-IV): sequencing the most valuable type-strain genomes for metagenomic binning, comparative biology and taxonomic classification.</title>
        <authorList>
            <person name="Goeker M."/>
        </authorList>
    </citation>
    <scope>NUCLEOTIDE SEQUENCE [LARGE SCALE GENOMIC DNA]</scope>
    <source>
        <strain evidence="2 3">DSM 100211</strain>
    </source>
</reference>
<name>A0A7W6GNL6_9HYPH</name>
<dbReference type="RefSeq" id="WP_183808257.1">
    <property type="nucleotide sequence ID" value="NZ_JACIEE010000015.1"/>
</dbReference>
<gene>
    <name evidence="2" type="ORF">GGQ64_005351</name>
</gene>
<keyword evidence="1" id="KW-0175">Coiled coil</keyword>
<feature type="coiled-coil region" evidence="1">
    <location>
        <begin position="24"/>
        <end position="58"/>
    </location>
</feature>
<accession>A0A7W6GNL6</accession>
<dbReference type="AlphaFoldDB" id="A0A7W6GNL6"/>
<keyword evidence="3" id="KW-1185">Reference proteome</keyword>
<sequence>MAQPKQYERFADFFGMVPTSAFPAAQVETEFDRVKESLDETQAALADLRRDDGELANETVGLDQLKPEVTSNVNASVAAAAASASSASGSAAAADASAVAAAASVASSVKQSDIGVTVQGYIAGLASITSYGFNLADSVDAAAARSVLELGTAATQASSAFATAAQGATADTAVQPGDLGTAAYEDTTAFATAAQGATADTAVQPSASLTAIRALTPAADRLPYFTNGTTAALATFTAAGRALVDDADAAAQRTTLGLTIGTNVQAYDALLASIAGLTVAAGGFIRTSAADTAVAQAIVGTVSQSGGTPTGAIVERGSNANGDYVKYADGTMICWFTLATTGNVDVATGALFWQSAGTTWTFPGGAFAAAPTVTISGSRNDCACGGSMTGVSTSAATVRAWASVSTAAAIALRCVAAGRWF</sequence>
<organism evidence="2 3">
    <name type="scientific">Mycoplana azooxidifex</name>
    <dbReference type="NCBI Taxonomy" id="1636188"/>
    <lineage>
        <taxon>Bacteria</taxon>
        <taxon>Pseudomonadati</taxon>
        <taxon>Pseudomonadota</taxon>
        <taxon>Alphaproteobacteria</taxon>
        <taxon>Hyphomicrobiales</taxon>
        <taxon>Rhizobiaceae</taxon>
        <taxon>Mycoplana</taxon>
    </lineage>
</organism>
<protein>
    <submittedName>
        <fullName evidence="2">Uncharacterized protein</fullName>
    </submittedName>
</protein>
<dbReference type="EMBL" id="JACIEE010000015">
    <property type="protein sequence ID" value="MBB3980104.1"/>
    <property type="molecule type" value="Genomic_DNA"/>
</dbReference>
<dbReference type="Proteomes" id="UP000574761">
    <property type="component" value="Unassembled WGS sequence"/>
</dbReference>